<dbReference type="EMBL" id="MFUW01000032">
    <property type="protein sequence ID" value="OGI89380.1"/>
    <property type="molecule type" value="Genomic_DNA"/>
</dbReference>
<sequence length="75" mass="8703">MRFLAWLGFVGMVVFTAKVVAIATTVIEGEGWSYFILWVAITWFGVFYVVALIWLKFRKRPEDVGRPLSHERQVP</sequence>
<name>A0A1F6X5B1_9BACT</name>
<proteinExistence type="predicted"/>
<reference evidence="2 3" key="1">
    <citation type="journal article" date="2016" name="Nat. Commun.">
        <title>Thousands of microbial genomes shed light on interconnected biogeochemical processes in an aquifer system.</title>
        <authorList>
            <person name="Anantharaman K."/>
            <person name="Brown C.T."/>
            <person name="Hug L.A."/>
            <person name="Sharon I."/>
            <person name="Castelle C.J."/>
            <person name="Probst A.J."/>
            <person name="Thomas B.C."/>
            <person name="Singh A."/>
            <person name="Wilkins M.J."/>
            <person name="Karaoz U."/>
            <person name="Brodie E.L."/>
            <person name="Williams K.H."/>
            <person name="Hubbard S.S."/>
            <person name="Banfield J.F."/>
        </authorList>
    </citation>
    <scope>NUCLEOTIDE SEQUENCE [LARGE SCALE GENOMIC DNA]</scope>
</reference>
<keyword evidence="1" id="KW-0472">Membrane</keyword>
<accession>A0A1F6X5B1</accession>
<evidence type="ECO:0000313" key="2">
    <source>
        <dbReference type="EMBL" id="OGI89380.1"/>
    </source>
</evidence>
<keyword evidence="1" id="KW-1133">Transmembrane helix</keyword>
<protein>
    <submittedName>
        <fullName evidence="2">Uncharacterized protein</fullName>
    </submittedName>
</protein>
<dbReference type="Proteomes" id="UP000176814">
    <property type="component" value="Unassembled WGS sequence"/>
</dbReference>
<dbReference type="AlphaFoldDB" id="A0A1F6X5B1"/>
<comment type="caution">
    <text evidence="2">The sequence shown here is derived from an EMBL/GenBank/DDBJ whole genome shotgun (WGS) entry which is preliminary data.</text>
</comment>
<gene>
    <name evidence="2" type="ORF">A2911_01125</name>
</gene>
<evidence type="ECO:0000313" key="3">
    <source>
        <dbReference type="Proteomes" id="UP000176814"/>
    </source>
</evidence>
<keyword evidence="1" id="KW-0812">Transmembrane</keyword>
<feature type="transmembrane region" description="Helical" evidence="1">
    <location>
        <begin position="31"/>
        <end position="55"/>
    </location>
</feature>
<organism evidence="2 3">
    <name type="scientific">Candidatus Nomurabacteria bacterium RIFCSPLOWO2_01_FULL_40_15</name>
    <dbReference type="NCBI Taxonomy" id="1801772"/>
    <lineage>
        <taxon>Bacteria</taxon>
        <taxon>Candidatus Nomuraibacteriota</taxon>
    </lineage>
</organism>
<evidence type="ECO:0000256" key="1">
    <source>
        <dbReference type="SAM" id="Phobius"/>
    </source>
</evidence>